<dbReference type="Proteomes" id="UP000306145">
    <property type="component" value="Unassembled WGS sequence"/>
</dbReference>
<proteinExistence type="predicted"/>
<accession>A0A5C4QTG3</accession>
<keyword evidence="1" id="KW-1133">Transmembrane helix</keyword>
<keyword evidence="1" id="KW-0812">Transmembrane</keyword>
<evidence type="ECO:0000313" key="4">
    <source>
        <dbReference type="Proteomes" id="UP000306145"/>
    </source>
</evidence>
<reference evidence="3 4" key="1">
    <citation type="submission" date="2019-06" db="EMBL/GenBank/DDBJ databases">
        <title>Micromonospora ordensis sp. nov., isolated from deep marine sediment.</title>
        <authorList>
            <person name="Veyisoglu A."/>
            <person name="Carro L."/>
            <person name="Klenk H.-P."/>
            <person name="Sahin N."/>
        </authorList>
    </citation>
    <scope>NUCLEOTIDE SEQUENCE [LARGE SCALE GENOMIC DNA]</scope>
    <source>
        <strain evidence="3 4">S2509</strain>
    </source>
</reference>
<dbReference type="Pfam" id="PF14342">
    <property type="entry name" value="DUF4396"/>
    <property type="match status" value="1"/>
</dbReference>
<feature type="transmembrane region" description="Helical" evidence="1">
    <location>
        <begin position="76"/>
        <end position="97"/>
    </location>
</feature>
<evidence type="ECO:0000313" key="3">
    <source>
        <dbReference type="EMBL" id="TNH28677.1"/>
    </source>
</evidence>
<dbReference type="EMBL" id="VDFY01000154">
    <property type="protein sequence ID" value="TNH28677.1"/>
    <property type="molecule type" value="Genomic_DNA"/>
</dbReference>
<dbReference type="RefSeq" id="WP_139584937.1">
    <property type="nucleotide sequence ID" value="NZ_VDFY01000154.1"/>
</dbReference>
<evidence type="ECO:0000256" key="1">
    <source>
        <dbReference type="SAM" id="Phobius"/>
    </source>
</evidence>
<keyword evidence="4" id="KW-1185">Reference proteome</keyword>
<sequence length="124" mass="12760">MVIGTTAGLHNAATVVLSIALAFVFGYGMTMRGVLRAGVNVRTALKVALTADTVSIAIMELLDNAFIVAVPGAMNAGLTSMLFWASLAGSLVGSFLLTTPLNTPTERPATAAAEPFRVRPPLTG</sequence>
<dbReference type="AlphaFoldDB" id="A0A5C4QTG3"/>
<feature type="domain" description="DUF4396" evidence="2">
    <location>
        <begin position="1"/>
        <end position="102"/>
    </location>
</feature>
<keyword evidence="1" id="KW-0472">Membrane</keyword>
<gene>
    <name evidence="3" type="ORF">FHG89_14715</name>
</gene>
<evidence type="ECO:0000259" key="2">
    <source>
        <dbReference type="Pfam" id="PF14342"/>
    </source>
</evidence>
<dbReference type="InterPro" id="IPR025509">
    <property type="entry name" value="DUF4396"/>
</dbReference>
<organism evidence="3 4">
    <name type="scientific">Micromonospora orduensis</name>
    <dbReference type="NCBI Taxonomy" id="1420891"/>
    <lineage>
        <taxon>Bacteria</taxon>
        <taxon>Bacillati</taxon>
        <taxon>Actinomycetota</taxon>
        <taxon>Actinomycetes</taxon>
        <taxon>Micromonosporales</taxon>
        <taxon>Micromonosporaceae</taxon>
        <taxon>Micromonospora</taxon>
    </lineage>
</organism>
<dbReference type="OrthoDB" id="9784773at2"/>
<protein>
    <submittedName>
        <fullName evidence="3">DUF4396 domain-containing protein</fullName>
    </submittedName>
</protein>
<feature type="transmembrane region" description="Helical" evidence="1">
    <location>
        <begin position="12"/>
        <end position="35"/>
    </location>
</feature>
<name>A0A5C4QTG3_9ACTN</name>
<comment type="caution">
    <text evidence="3">The sequence shown here is derived from an EMBL/GenBank/DDBJ whole genome shotgun (WGS) entry which is preliminary data.</text>
</comment>